<gene>
    <name evidence="2" type="ORF">D0962_34070</name>
</gene>
<accession>A0A6M0SIE1</accession>
<protein>
    <recommendedName>
        <fullName evidence="4">Secreted protein</fullName>
    </recommendedName>
</protein>
<dbReference type="AlphaFoldDB" id="A0A6M0SIE1"/>
<name>A0A6M0SIE1_9CYAN</name>
<reference evidence="2 3" key="1">
    <citation type="journal article" date="2020" name="Microb. Ecol.">
        <title>Ecogenomics of the Marine Benthic Filamentous Cyanobacterium Adonisia.</title>
        <authorList>
            <person name="Walter J.M."/>
            <person name="Coutinho F.H."/>
            <person name="Leomil L."/>
            <person name="Hargreaves P.I."/>
            <person name="Campeao M.E."/>
            <person name="Vieira V.V."/>
            <person name="Silva B.S."/>
            <person name="Fistarol G.O."/>
            <person name="Salomon P.S."/>
            <person name="Sawabe T."/>
            <person name="Mino S."/>
            <person name="Hosokawa M."/>
            <person name="Miyashita H."/>
            <person name="Maruyama F."/>
            <person name="van Verk M.C."/>
            <person name="Dutilh B.E."/>
            <person name="Thompson C.C."/>
            <person name="Thompson F.L."/>
        </authorList>
    </citation>
    <scope>NUCLEOTIDE SEQUENCE [LARGE SCALE GENOMIC DNA]</scope>
    <source>
        <strain evidence="2 3">CCMR0082</strain>
    </source>
</reference>
<evidence type="ECO:0000313" key="2">
    <source>
        <dbReference type="EMBL" id="NEZ67731.1"/>
    </source>
</evidence>
<organism evidence="2 3">
    <name type="scientific">Adonisia turfae CCMR0082</name>
    <dbReference type="NCBI Taxonomy" id="2304604"/>
    <lineage>
        <taxon>Bacteria</taxon>
        <taxon>Bacillati</taxon>
        <taxon>Cyanobacteriota</taxon>
        <taxon>Adonisia</taxon>
        <taxon>Adonisia turfae</taxon>
    </lineage>
</organism>
<keyword evidence="1" id="KW-0732">Signal</keyword>
<dbReference type="EMBL" id="QZCE01000002">
    <property type="protein sequence ID" value="NEZ67731.1"/>
    <property type="molecule type" value="Genomic_DNA"/>
</dbReference>
<feature type="chain" id="PRO_5026717158" description="Secreted protein" evidence="1">
    <location>
        <begin position="39"/>
        <end position="173"/>
    </location>
</feature>
<dbReference type="Proteomes" id="UP000473574">
    <property type="component" value="Unassembled WGS sequence"/>
</dbReference>
<evidence type="ECO:0008006" key="4">
    <source>
        <dbReference type="Google" id="ProtNLM"/>
    </source>
</evidence>
<proteinExistence type="predicted"/>
<evidence type="ECO:0000313" key="3">
    <source>
        <dbReference type="Proteomes" id="UP000473574"/>
    </source>
</evidence>
<sequence length="173" mass="18296">MINMTATSVLHRCLVRSLLMPVTLGLATASLVALPGYAEEDDSYGQCVAALKDSGVSAEQATASCAGARFPGTLGECVVDVSQDAGIGALDALEGCERSRRPDDVADCTVDIHRALLTQPSVNALEHCSRSLLPERFGQCVVDLSDEAQLSVDAALDQCIRAGYRPWTTSPRQ</sequence>
<feature type="signal peptide" evidence="1">
    <location>
        <begin position="1"/>
        <end position="38"/>
    </location>
</feature>
<comment type="caution">
    <text evidence="2">The sequence shown here is derived from an EMBL/GenBank/DDBJ whole genome shotgun (WGS) entry which is preliminary data.</text>
</comment>
<evidence type="ECO:0000256" key="1">
    <source>
        <dbReference type="SAM" id="SignalP"/>
    </source>
</evidence>